<keyword evidence="1" id="KW-0812">Transmembrane</keyword>
<evidence type="ECO:0000256" key="1">
    <source>
        <dbReference type="SAM" id="Phobius"/>
    </source>
</evidence>
<name>A0A9P5NQS6_GYMJU</name>
<feature type="transmembrane region" description="Helical" evidence="1">
    <location>
        <begin position="103"/>
        <end position="123"/>
    </location>
</feature>
<dbReference type="AlphaFoldDB" id="A0A9P5NQS6"/>
<feature type="transmembrane region" description="Helical" evidence="1">
    <location>
        <begin position="130"/>
        <end position="151"/>
    </location>
</feature>
<accession>A0A9P5NQS6</accession>
<feature type="transmembrane region" description="Helical" evidence="1">
    <location>
        <begin position="246"/>
        <end position="264"/>
    </location>
</feature>
<protein>
    <submittedName>
        <fullName evidence="2">Uncharacterized protein</fullName>
    </submittedName>
</protein>
<keyword evidence="1" id="KW-1133">Transmembrane helix</keyword>
<dbReference type="OrthoDB" id="3357408at2759"/>
<gene>
    <name evidence="2" type="ORF">CPB84DRAFT_1778517</name>
</gene>
<comment type="caution">
    <text evidence="2">The sequence shown here is derived from an EMBL/GenBank/DDBJ whole genome shotgun (WGS) entry which is preliminary data.</text>
</comment>
<reference evidence="2" key="1">
    <citation type="submission" date="2020-11" db="EMBL/GenBank/DDBJ databases">
        <authorList>
            <consortium name="DOE Joint Genome Institute"/>
            <person name="Ahrendt S."/>
            <person name="Riley R."/>
            <person name="Andreopoulos W."/>
            <person name="LaButti K."/>
            <person name="Pangilinan J."/>
            <person name="Ruiz-duenas F.J."/>
            <person name="Barrasa J.M."/>
            <person name="Sanchez-Garcia M."/>
            <person name="Camarero S."/>
            <person name="Miyauchi S."/>
            <person name="Serrano A."/>
            <person name="Linde D."/>
            <person name="Babiker R."/>
            <person name="Drula E."/>
            <person name="Ayuso-Fernandez I."/>
            <person name="Pacheco R."/>
            <person name="Padilla G."/>
            <person name="Ferreira P."/>
            <person name="Barriuso J."/>
            <person name="Kellner H."/>
            <person name="Castanera R."/>
            <person name="Alfaro M."/>
            <person name="Ramirez L."/>
            <person name="Pisabarro A.G."/>
            <person name="Kuo A."/>
            <person name="Tritt A."/>
            <person name="Lipzen A."/>
            <person name="He G."/>
            <person name="Yan M."/>
            <person name="Ng V."/>
            <person name="Cullen D."/>
            <person name="Martin F."/>
            <person name="Rosso M.-N."/>
            <person name="Henrissat B."/>
            <person name="Hibbett D."/>
            <person name="Martinez A.T."/>
            <person name="Grigoriev I.V."/>
        </authorList>
    </citation>
    <scope>NUCLEOTIDE SEQUENCE</scope>
    <source>
        <strain evidence="2">AH 44721</strain>
    </source>
</reference>
<feature type="transmembrane region" description="Helical" evidence="1">
    <location>
        <begin position="171"/>
        <end position="195"/>
    </location>
</feature>
<evidence type="ECO:0000313" key="2">
    <source>
        <dbReference type="EMBL" id="KAF8900845.1"/>
    </source>
</evidence>
<keyword evidence="3" id="KW-1185">Reference proteome</keyword>
<feature type="transmembrane region" description="Helical" evidence="1">
    <location>
        <begin position="20"/>
        <end position="38"/>
    </location>
</feature>
<sequence>MPGDSFPIDAAQMVGLFMESVFYGVSLVSFFNCLRVLLLSEGRFKPLHQINKTVIFAASLMFIFATLDVTFHLRHNLEAFVYFNGDPEAEFDKVSNWINVMPLVLYVLQTFVGDSILIFRCWIIYEQNCLVVALPILFWLGTAACGAVSIYTEATLDTSQQLLNSSRLKPFITGMLCLTLVTNILTTSLIVNRIWTVRQSLKQGFTLITGSPLTNLIITFIQSGLLYTFSVIILFSLYMASNNGQYGVSNAIVQIIGITFNLMITSADRRHPTSHSGRSHLRNQSSQGNIALHIPGINVQKTVSYFTDPPTLVEFESDVENLSSNQEWEAH</sequence>
<dbReference type="Proteomes" id="UP000724874">
    <property type="component" value="Unassembled WGS sequence"/>
</dbReference>
<evidence type="ECO:0000313" key="3">
    <source>
        <dbReference type="Proteomes" id="UP000724874"/>
    </source>
</evidence>
<keyword evidence="1" id="KW-0472">Membrane</keyword>
<feature type="transmembrane region" description="Helical" evidence="1">
    <location>
        <begin position="50"/>
        <end position="73"/>
    </location>
</feature>
<dbReference type="EMBL" id="JADNYJ010000045">
    <property type="protein sequence ID" value="KAF8900845.1"/>
    <property type="molecule type" value="Genomic_DNA"/>
</dbReference>
<feature type="transmembrane region" description="Helical" evidence="1">
    <location>
        <begin position="216"/>
        <end position="240"/>
    </location>
</feature>
<proteinExistence type="predicted"/>
<organism evidence="2 3">
    <name type="scientific">Gymnopilus junonius</name>
    <name type="common">Spectacular rustgill mushroom</name>
    <name type="synonym">Gymnopilus spectabilis subsp. junonius</name>
    <dbReference type="NCBI Taxonomy" id="109634"/>
    <lineage>
        <taxon>Eukaryota</taxon>
        <taxon>Fungi</taxon>
        <taxon>Dikarya</taxon>
        <taxon>Basidiomycota</taxon>
        <taxon>Agaricomycotina</taxon>
        <taxon>Agaricomycetes</taxon>
        <taxon>Agaricomycetidae</taxon>
        <taxon>Agaricales</taxon>
        <taxon>Agaricineae</taxon>
        <taxon>Hymenogastraceae</taxon>
        <taxon>Gymnopilus</taxon>
    </lineage>
</organism>